<comment type="caution">
    <text evidence="1">The sequence shown here is derived from an EMBL/GenBank/DDBJ whole genome shotgun (WGS) entry which is preliminary data.</text>
</comment>
<dbReference type="STRING" id="658196.A0A397T0L7"/>
<accession>A0A397T0L7</accession>
<evidence type="ECO:0000313" key="2">
    <source>
        <dbReference type="Proteomes" id="UP000265703"/>
    </source>
</evidence>
<evidence type="ECO:0000313" key="1">
    <source>
        <dbReference type="EMBL" id="RIA91858.1"/>
    </source>
</evidence>
<gene>
    <name evidence="1" type="ORF">C1645_736819</name>
</gene>
<keyword evidence="2" id="KW-1185">Reference proteome</keyword>
<dbReference type="EMBL" id="QKYT01000141">
    <property type="protein sequence ID" value="RIA91858.1"/>
    <property type="molecule type" value="Genomic_DNA"/>
</dbReference>
<proteinExistence type="predicted"/>
<organism evidence="1 2">
    <name type="scientific">Glomus cerebriforme</name>
    <dbReference type="NCBI Taxonomy" id="658196"/>
    <lineage>
        <taxon>Eukaryota</taxon>
        <taxon>Fungi</taxon>
        <taxon>Fungi incertae sedis</taxon>
        <taxon>Mucoromycota</taxon>
        <taxon>Glomeromycotina</taxon>
        <taxon>Glomeromycetes</taxon>
        <taxon>Glomerales</taxon>
        <taxon>Glomeraceae</taxon>
        <taxon>Glomus</taxon>
    </lineage>
</organism>
<protein>
    <submittedName>
        <fullName evidence="1">Uncharacterized protein</fullName>
    </submittedName>
</protein>
<sequence length="110" mass="12741">MSPRIRENKKNADDDRLILNEITKNFITMPKESSQSTLLSKKTDIYQKNTIPYKGSACLWLEETKCLFLRCHLLPVTGIEELVKVIFGYEPYTDNAVDIIKHTKKVFGDF</sequence>
<dbReference type="OrthoDB" id="2409414at2759"/>
<dbReference type="Proteomes" id="UP000265703">
    <property type="component" value="Unassembled WGS sequence"/>
</dbReference>
<dbReference type="AlphaFoldDB" id="A0A397T0L7"/>
<name>A0A397T0L7_9GLOM</name>
<reference evidence="1 2" key="1">
    <citation type="submission" date="2018-06" db="EMBL/GenBank/DDBJ databases">
        <title>Comparative genomics reveals the genomic features of Rhizophagus irregularis, R. cerebriforme, R. diaphanum and Gigaspora rosea, and their symbiotic lifestyle signature.</title>
        <authorList>
            <person name="Morin E."/>
            <person name="San Clemente H."/>
            <person name="Chen E.C.H."/>
            <person name="De La Providencia I."/>
            <person name="Hainaut M."/>
            <person name="Kuo A."/>
            <person name="Kohler A."/>
            <person name="Murat C."/>
            <person name="Tang N."/>
            <person name="Roy S."/>
            <person name="Loubradou J."/>
            <person name="Henrissat B."/>
            <person name="Grigoriev I.V."/>
            <person name="Corradi N."/>
            <person name="Roux C."/>
            <person name="Martin F.M."/>
        </authorList>
    </citation>
    <scope>NUCLEOTIDE SEQUENCE [LARGE SCALE GENOMIC DNA]</scope>
    <source>
        <strain evidence="1 2">DAOM 227022</strain>
    </source>
</reference>